<proteinExistence type="predicted"/>
<dbReference type="STRING" id="101127.A0A1X2GUF4"/>
<dbReference type="OrthoDB" id="1897642at2759"/>
<dbReference type="EMBL" id="MCGT01000003">
    <property type="protein sequence ID" value="ORX61643.1"/>
    <property type="molecule type" value="Genomic_DNA"/>
</dbReference>
<dbReference type="Proteomes" id="UP000242146">
    <property type="component" value="Unassembled WGS sequence"/>
</dbReference>
<name>A0A1X2GUF4_9FUNG</name>
<dbReference type="PANTHER" id="PTHR47232:SF1">
    <property type="entry name" value="TRANSDUCIN FAMILY PROTEIN _ WD-40 REPEAT FAMILY PROTEIN"/>
    <property type="match status" value="1"/>
</dbReference>
<keyword evidence="1" id="KW-0853">WD repeat</keyword>
<dbReference type="PANTHER" id="PTHR47232">
    <property type="entry name" value="TRANSDUCIN FAMILY PROTEIN / WD-40 REPEAT FAMILY PROTEIN"/>
    <property type="match status" value="1"/>
</dbReference>
<feature type="repeat" description="WD" evidence="1">
    <location>
        <begin position="5"/>
        <end position="46"/>
    </location>
</feature>
<dbReference type="InterPro" id="IPR015943">
    <property type="entry name" value="WD40/YVTN_repeat-like_dom_sf"/>
</dbReference>
<accession>A0A1X2GUF4</accession>
<evidence type="ECO:0000313" key="2">
    <source>
        <dbReference type="EMBL" id="ORX61643.1"/>
    </source>
</evidence>
<dbReference type="AlphaFoldDB" id="A0A1X2GUF4"/>
<comment type="caution">
    <text evidence="2">The sequence shown here is derived from an EMBL/GenBank/DDBJ whole genome shotgun (WGS) entry which is preliminary data.</text>
</comment>
<gene>
    <name evidence="2" type="ORF">DM01DRAFT_1126649</name>
</gene>
<keyword evidence="3" id="KW-1185">Reference proteome</keyword>
<evidence type="ECO:0000313" key="3">
    <source>
        <dbReference type="Proteomes" id="UP000242146"/>
    </source>
</evidence>
<dbReference type="InterPro" id="IPR001680">
    <property type="entry name" value="WD40_rpt"/>
</dbReference>
<dbReference type="Pfam" id="PF00400">
    <property type="entry name" value="WD40"/>
    <property type="match status" value="1"/>
</dbReference>
<dbReference type="SUPFAM" id="SSF50978">
    <property type="entry name" value="WD40 repeat-like"/>
    <property type="match status" value="1"/>
</dbReference>
<reference evidence="2 3" key="1">
    <citation type="submission" date="2016-07" db="EMBL/GenBank/DDBJ databases">
        <title>Pervasive Adenine N6-methylation of Active Genes in Fungi.</title>
        <authorList>
            <consortium name="DOE Joint Genome Institute"/>
            <person name="Mondo S.J."/>
            <person name="Dannebaum R.O."/>
            <person name="Kuo R.C."/>
            <person name="Labutti K."/>
            <person name="Haridas S."/>
            <person name="Kuo A."/>
            <person name="Salamov A."/>
            <person name="Ahrendt S.R."/>
            <person name="Lipzen A."/>
            <person name="Sullivan W."/>
            <person name="Andreopoulos W.B."/>
            <person name="Clum A."/>
            <person name="Lindquist E."/>
            <person name="Daum C."/>
            <person name="Ramamoorthy G.K."/>
            <person name="Gryganskyi A."/>
            <person name="Culley D."/>
            <person name="Magnuson J.K."/>
            <person name="James T.Y."/>
            <person name="O'Malley M.A."/>
            <person name="Stajich J.E."/>
            <person name="Spatafora J.W."/>
            <person name="Visel A."/>
            <person name="Grigoriev I.V."/>
        </authorList>
    </citation>
    <scope>NUCLEOTIDE SEQUENCE [LARGE SCALE GENOMIC DNA]</scope>
    <source>
        <strain evidence="2 3">NRRL 3301</strain>
    </source>
</reference>
<dbReference type="InterPro" id="IPR036322">
    <property type="entry name" value="WD40_repeat_dom_sf"/>
</dbReference>
<evidence type="ECO:0000256" key="1">
    <source>
        <dbReference type="PROSITE-ProRule" id="PRU00221"/>
    </source>
</evidence>
<organism evidence="2 3">
    <name type="scientific">Hesseltinella vesiculosa</name>
    <dbReference type="NCBI Taxonomy" id="101127"/>
    <lineage>
        <taxon>Eukaryota</taxon>
        <taxon>Fungi</taxon>
        <taxon>Fungi incertae sedis</taxon>
        <taxon>Mucoromycota</taxon>
        <taxon>Mucoromycotina</taxon>
        <taxon>Mucoromycetes</taxon>
        <taxon>Mucorales</taxon>
        <taxon>Cunninghamellaceae</taxon>
        <taxon>Hesseltinella</taxon>
    </lineage>
</organism>
<sequence length="180" mass="20302">MASEYTHHTNEVTSLVYDPFSHRLISGGRDRQVVVEDVTVGRKVMARKLPKGAVVTNVLFNEALPSMVLITTARSEQQMCLLDARSGQLVHTLGDRTKENLSRFVKPDWHSNGYTVVCGTQSAPQLNFWDLRYQKVAESTFRFTLPHAALQCKFMPEKNTIAVATSTRQLLWIDYSPMSA</sequence>
<dbReference type="PROSITE" id="PS50082">
    <property type="entry name" value="WD_REPEATS_2"/>
    <property type="match status" value="1"/>
</dbReference>
<dbReference type="Gene3D" id="2.130.10.10">
    <property type="entry name" value="YVTN repeat-like/Quinoprotein amine dehydrogenase"/>
    <property type="match status" value="1"/>
</dbReference>
<protein>
    <submittedName>
        <fullName evidence="2">Uncharacterized protein</fullName>
    </submittedName>
</protein>